<keyword evidence="2" id="KW-0472">Membrane</keyword>
<keyword evidence="2" id="KW-0812">Transmembrane</keyword>
<dbReference type="Proteomes" id="UP000435304">
    <property type="component" value="Unassembled WGS sequence"/>
</dbReference>
<keyword evidence="2" id="KW-1133">Transmembrane helix</keyword>
<dbReference type="AlphaFoldDB" id="A0A6A9UST5"/>
<reference evidence="3 4" key="1">
    <citation type="submission" date="2019-12" db="EMBL/GenBank/DDBJ databases">
        <title>Auraticoccus cholistani sp. nov., an actinomycete isolated from soil of Cholistan desert.</title>
        <authorList>
            <person name="Cheema M.T."/>
        </authorList>
    </citation>
    <scope>NUCLEOTIDE SEQUENCE [LARGE SCALE GENOMIC DNA]</scope>
    <source>
        <strain evidence="3 4">F435</strain>
    </source>
</reference>
<feature type="compositionally biased region" description="Basic and acidic residues" evidence="1">
    <location>
        <begin position="171"/>
        <end position="183"/>
    </location>
</feature>
<feature type="region of interest" description="Disordered" evidence="1">
    <location>
        <begin position="156"/>
        <end position="220"/>
    </location>
</feature>
<dbReference type="RefSeq" id="WP_156609463.1">
    <property type="nucleotide sequence ID" value="NZ_WPCU01000005.1"/>
</dbReference>
<dbReference type="EMBL" id="WPCU01000005">
    <property type="protein sequence ID" value="MVA75986.1"/>
    <property type="molecule type" value="Genomic_DNA"/>
</dbReference>
<keyword evidence="4" id="KW-1185">Reference proteome</keyword>
<sequence>MRPSTSRTVSWGGIALASAVLLVSAGQDWVAVTAEGARTALTGTSTTGGLSQALAVVPPLGLLLSLTLRARGRRAVGVLLGLLGLGALVLGAAPPRPSDAEVQAALSAVTLADRWQTSPTAWPWVFAAGGLLLLAASALMVVAAPGWPSRAARYETSSAVDPGDPAAAWRALDRGEDPTRDEPGTAAATSPDPIGRLDPGEDTMSPAEPGLLDDRREGRP</sequence>
<feature type="transmembrane region" description="Helical" evidence="2">
    <location>
        <begin position="49"/>
        <end position="68"/>
    </location>
</feature>
<dbReference type="Pfam" id="PF09534">
    <property type="entry name" value="Trp_oprn_chp"/>
    <property type="match status" value="1"/>
</dbReference>
<evidence type="ECO:0000313" key="3">
    <source>
        <dbReference type="EMBL" id="MVA75986.1"/>
    </source>
</evidence>
<protein>
    <submittedName>
        <fullName evidence="3">TIGR02234 family membrane protein</fullName>
    </submittedName>
</protein>
<feature type="transmembrane region" description="Helical" evidence="2">
    <location>
        <begin position="121"/>
        <end position="144"/>
    </location>
</feature>
<proteinExistence type="predicted"/>
<organism evidence="3 4">
    <name type="scientific">Auraticoccus cholistanensis</name>
    <dbReference type="NCBI Taxonomy" id="2656650"/>
    <lineage>
        <taxon>Bacteria</taxon>
        <taxon>Bacillati</taxon>
        <taxon>Actinomycetota</taxon>
        <taxon>Actinomycetes</taxon>
        <taxon>Propionibacteriales</taxon>
        <taxon>Propionibacteriaceae</taxon>
        <taxon>Auraticoccus</taxon>
    </lineage>
</organism>
<gene>
    <name evidence="3" type="ORF">GC722_08115</name>
</gene>
<name>A0A6A9UST5_9ACTN</name>
<accession>A0A6A9UST5</accession>
<dbReference type="InterPro" id="IPR019051">
    <property type="entry name" value="Trp_biosyn_TM_oprn/chp"/>
</dbReference>
<evidence type="ECO:0000256" key="2">
    <source>
        <dbReference type="SAM" id="Phobius"/>
    </source>
</evidence>
<evidence type="ECO:0000313" key="4">
    <source>
        <dbReference type="Proteomes" id="UP000435304"/>
    </source>
</evidence>
<comment type="caution">
    <text evidence="3">The sequence shown here is derived from an EMBL/GenBank/DDBJ whole genome shotgun (WGS) entry which is preliminary data.</text>
</comment>
<feature type="transmembrane region" description="Helical" evidence="2">
    <location>
        <begin position="75"/>
        <end position="93"/>
    </location>
</feature>
<evidence type="ECO:0000256" key="1">
    <source>
        <dbReference type="SAM" id="MobiDB-lite"/>
    </source>
</evidence>